<dbReference type="AlphaFoldDB" id="A0A317PPP8"/>
<feature type="transmembrane region" description="Helical" evidence="7">
    <location>
        <begin position="113"/>
        <end position="137"/>
    </location>
</feature>
<gene>
    <name evidence="8" type="ORF">DFR52_101172</name>
</gene>
<evidence type="ECO:0000256" key="1">
    <source>
        <dbReference type="ARBA" id="ARBA00004651"/>
    </source>
</evidence>
<dbReference type="OrthoDB" id="9776710at2"/>
<dbReference type="GO" id="GO:0016682">
    <property type="term" value="F:oxidoreductase activity, acting on diphenols and related substances as donors, oxygen as acceptor"/>
    <property type="evidence" value="ECO:0007669"/>
    <property type="project" value="TreeGrafter"/>
</dbReference>
<protein>
    <submittedName>
        <fullName evidence="8">Cytochrome bd-I ubiquinol oxidase subunit 2 apoprotein</fullName>
    </submittedName>
</protein>
<dbReference type="GO" id="GO:0005886">
    <property type="term" value="C:plasma membrane"/>
    <property type="evidence" value="ECO:0007669"/>
    <property type="project" value="UniProtKB-SubCell"/>
</dbReference>
<comment type="caution">
    <text evidence="8">The sequence shown here is derived from an EMBL/GenBank/DDBJ whole genome shotgun (WGS) entry which is preliminary data.</text>
</comment>
<dbReference type="NCBIfam" id="TIGR00203">
    <property type="entry name" value="cydB"/>
    <property type="match status" value="1"/>
</dbReference>
<feature type="transmembrane region" description="Helical" evidence="7">
    <location>
        <begin position="298"/>
        <end position="323"/>
    </location>
</feature>
<feature type="transmembrane region" description="Helical" evidence="7">
    <location>
        <begin position="6"/>
        <end position="36"/>
    </location>
</feature>
<dbReference type="GO" id="GO:0070069">
    <property type="term" value="C:cytochrome complex"/>
    <property type="evidence" value="ECO:0007669"/>
    <property type="project" value="TreeGrafter"/>
</dbReference>
<dbReference type="PANTHER" id="PTHR43141:SF4">
    <property type="entry name" value="CYTOCHROME BD2 SUBUNIT II"/>
    <property type="match status" value="1"/>
</dbReference>
<feature type="transmembrane region" description="Helical" evidence="7">
    <location>
        <begin position="223"/>
        <end position="247"/>
    </location>
</feature>
<keyword evidence="9" id="KW-1185">Reference proteome</keyword>
<evidence type="ECO:0000313" key="8">
    <source>
        <dbReference type="EMBL" id="PWW03491.1"/>
    </source>
</evidence>
<evidence type="ECO:0000256" key="6">
    <source>
        <dbReference type="ARBA" id="ARBA00023136"/>
    </source>
</evidence>
<keyword evidence="6 7" id="KW-0472">Membrane</keyword>
<keyword evidence="4 7" id="KW-0812">Transmembrane</keyword>
<dbReference type="GO" id="GO:0009055">
    <property type="term" value="F:electron transfer activity"/>
    <property type="evidence" value="ECO:0007669"/>
    <property type="project" value="TreeGrafter"/>
</dbReference>
<keyword evidence="5 7" id="KW-1133">Transmembrane helix</keyword>
<dbReference type="PIRSF" id="PIRSF000267">
    <property type="entry name" value="Cyt_oxidse_sub2"/>
    <property type="match status" value="1"/>
</dbReference>
<dbReference type="RefSeq" id="WP_110030048.1">
    <property type="nucleotide sequence ID" value="NZ_QGTR01000001.1"/>
</dbReference>
<comment type="similarity">
    <text evidence="2">Belongs to the cytochrome ubiquinol oxidase subunit 2 family.</text>
</comment>
<feature type="transmembrane region" description="Helical" evidence="7">
    <location>
        <begin position="82"/>
        <end position="101"/>
    </location>
</feature>
<evidence type="ECO:0000256" key="7">
    <source>
        <dbReference type="SAM" id="Phobius"/>
    </source>
</evidence>
<evidence type="ECO:0000256" key="3">
    <source>
        <dbReference type="ARBA" id="ARBA00022475"/>
    </source>
</evidence>
<dbReference type="InterPro" id="IPR003317">
    <property type="entry name" value="Cyt-d_oxidase_su2"/>
</dbReference>
<dbReference type="GO" id="GO:0019646">
    <property type="term" value="P:aerobic electron transport chain"/>
    <property type="evidence" value="ECO:0007669"/>
    <property type="project" value="TreeGrafter"/>
</dbReference>
<feature type="transmembrane region" description="Helical" evidence="7">
    <location>
        <begin position="157"/>
        <end position="180"/>
    </location>
</feature>
<feature type="transmembrane region" description="Helical" evidence="7">
    <location>
        <begin position="192"/>
        <end position="211"/>
    </location>
</feature>
<keyword evidence="3" id="KW-1003">Cell membrane</keyword>
<evidence type="ECO:0000313" key="9">
    <source>
        <dbReference type="Proteomes" id="UP000246352"/>
    </source>
</evidence>
<accession>A0A317PPP8</accession>
<evidence type="ECO:0000256" key="5">
    <source>
        <dbReference type="ARBA" id="ARBA00022989"/>
    </source>
</evidence>
<sequence length="334" mass="36744">MVFDLPFIWAGIIAFAVLVYVVLDGFDLGVGILFAIEPHERERSLMMNSVAPVWDGNETWLVMGGGGLLAVFPLAYATVLPALYVPIIAMLLALVFRGVAFEYRWRTARWKGVWDMAFFGGSLVAALMQGIALGALVQGIEIEGRAYAGGWWDWLTPFSLLTGVAVAIGYALLGATWLVMKTEGEMHDRMRSRAKLLGIATLALIGLVSLWTPFQEPLYFQRWFAWPTIAFSVVVPVLVAALAWVLFSGLASGHDRYPFLASQGLFVLSFVGIGISFYPFIVPPSLTIAEAAAPESSLLFTLVGFLILMPMILAYTAYAYYVFRGKMDPDEGYH</sequence>
<feature type="transmembrane region" description="Helical" evidence="7">
    <location>
        <begin position="259"/>
        <end position="278"/>
    </location>
</feature>
<comment type="subcellular location">
    <subcellularLocation>
        <location evidence="1">Cell membrane</location>
        <topology evidence="1">Multi-pass membrane protein</topology>
    </subcellularLocation>
</comment>
<name>A0A317PPP8_9HYPH</name>
<dbReference type="Pfam" id="PF02322">
    <property type="entry name" value="Cyt_bd_oxida_II"/>
    <property type="match status" value="1"/>
</dbReference>
<dbReference type="EMBL" id="QGTR01000001">
    <property type="protein sequence ID" value="PWW03491.1"/>
    <property type="molecule type" value="Genomic_DNA"/>
</dbReference>
<organism evidence="8 9">
    <name type="scientific">Hoeflea marina</name>
    <dbReference type="NCBI Taxonomy" id="274592"/>
    <lineage>
        <taxon>Bacteria</taxon>
        <taxon>Pseudomonadati</taxon>
        <taxon>Pseudomonadota</taxon>
        <taxon>Alphaproteobacteria</taxon>
        <taxon>Hyphomicrobiales</taxon>
        <taxon>Rhizobiaceae</taxon>
        <taxon>Hoeflea</taxon>
    </lineage>
</organism>
<proteinExistence type="inferred from homology"/>
<evidence type="ECO:0000256" key="2">
    <source>
        <dbReference type="ARBA" id="ARBA00007543"/>
    </source>
</evidence>
<evidence type="ECO:0000256" key="4">
    <source>
        <dbReference type="ARBA" id="ARBA00022692"/>
    </source>
</evidence>
<reference evidence="8 9" key="1">
    <citation type="submission" date="2018-05" db="EMBL/GenBank/DDBJ databases">
        <title>Genomic Encyclopedia of Type Strains, Phase IV (KMG-IV): sequencing the most valuable type-strain genomes for metagenomic binning, comparative biology and taxonomic classification.</title>
        <authorList>
            <person name="Goeker M."/>
        </authorList>
    </citation>
    <scope>NUCLEOTIDE SEQUENCE [LARGE SCALE GENOMIC DNA]</scope>
    <source>
        <strain evidence="8 9">DSM 16791</strain>
    </source>
</reference>
<dbReference type="Proteomes" id="UP000246352">
    <property type="component" value="Unassembled WGS sequence"/>
</dbReference>
<dbReference type="PANTHER" id="PTHR43141">
    <property type="entry name" value="CYTOCHROME BD2 SUBUNIT II"/>
    <property type="match status" value="1"/>
</dbReference>